<dbReference type="InterPro" id="IPR059215">
    <property type="entry name" value="BRCT2_TopBP1-like"/>
</dbReference>
<gene>
    <name evidence="5" type="primary">LOC107219204</name>
</gene>
<evidence type="ECO:0000256" key="1">
    <source>
        <dbReference type="ARBA" id="ARBA00022737"/>
    </source>
</evidence>
<feature type="domain" description="BRCT" evidence="3">
    <location>
        <begin position="676"/>
        <end position="773"/>
    </location>
</feature>
<dbReference type="CDD" id="cd17738">
    <property type="entry name" value="BRCT_TopBP1_rpt7"/>
    <property type="match status" value="1"/>
</dbReference>
<dbReference type="CDD" id="cd17731">
    <property type="entry name" value="BRCT_TopBP1_rpt2_like"/>
    <property type="match status" value="2"/>
</dbReference>
<dbReference type="PANTHER" id="PTHR13561">
    <property type="entry name" value="DNA REPLICATION REGULATOR DPB11-RELATED"/>
    <property type="match status" value="1"/>
</dbReference>
<feature type="region of interest" description="Disordered" evidence="2">
    <location>
        <begin position="539"/>
        <end position="580"/>
    </location>
</feature>
<dbReference type="InterPro" id="IPR001357">
    <property type="entry name" value="BRCT_dom"/>
</dbReference>
<evidence type="ECO:0000313" key="4">
    <source>
        <dbReference type="Proteomes" id="UP000829291"/>
    </source>
</evidence>
<dbReference type="InterPro" id="IPR049936">
    <property type="entry name" value="TopBP1_BRCT_8"/>
</dbReference>
<feature type="domain" description="BRCT" evidence="3">
    <location>
        <begin position="113"/>
        <end position="184"/>
    </location>
</feature>
<dbReference type="InterPro" id="IPR036420">
    <property type="entry name" value="BRCT_dom_sf"/>
</dbReference>
<feature type="domain" description="BRCT" evidence="3">
    <location>
        <begin position="206"/>
        <end position="296"/>
    </location>
</feature>
<dbReference type="RefSeq" id="XP_046595689.1">
    <property type="nucleotide sequence ID" value="XM_046739733.1"/>
</dbReference>
<feature type="domain" description="BRCT" evidence="3">
    <location>
        <begin position="585"/>
        <end position="670"/>
    </location>
</feature>
<evidence type="ECO:0000313" key="5">
    <source>
        <dbReference type="RefSeq" id="XP_046595689.1"/>
    </source>
</evidence>
<dbReference type="GeneID" id="107219204"/>
<dbReference type="Gene3D" id="3.40.50.10190">
    <property type="entry name" value="BRCT domain"/>
    <property type="match status" value="8"/>
</dbReference>
<keyword evidence="4" id="KW-1185">Reference proteome</keyword>
<feature type="region of interest" description="Disordered" evidence="2">
    <location>
        <begin position="915"/>
        <end position="954"/>
    </location>
</feature>
<dbReference type="PROSITE" id="PS50172">
    <property type="entry name" value="BRCT"/>
    <property type="match status" value="5"/>
</dbReference>
<dbReference type="Pfam" id="PF16589">
    <property type="entry name" value="BRCT_2"/>
    <property type="match status" value="1"/>
</dbReference>
<protein>
    <submittedName>
        <fullName evidence="5">DNA topoisomerase 2-binding protein 1-B isoform X1</fullName>
    </submittedName>
</protein>
<dbReference type="SUPFAM" id="SSF52113">
    <property type="entry name" value="BRCT domain"/>
    <property type="match status" value="5"/>
</dbReference>
<accession>A0ABM3G5Z9</accession>
<name>A0ABM3G5Z9_NEOLC</name>
<dbReference type="CDD" id="cd17728">
    <property type="entry name" value="BRCT_TopBP1_rpt8"/>
    <property type="match status" value="1"/>
</dbReference>
<dbReference type="Pfam" id="PF00533">
    <property type="entry name" value="BRCT"/>
    <property type="match status" value="1"/>
</dbReference>
<dbReference type="InterPro" id="IPR049542">
    <property type="entry name" value="TopBP1-like_BRCT0"/>
</dbReference>
<dbReference type="PANTHER" id="PTHR13561:SF20">
    <property type="entry name" value="DNA TOPOISOMERASE 2-BINDING PROTEIN 1"/>
    <property type="match status" value="1"/>
</dbReference>
<evidence type="ECO:0000256" key="2">
    <source>
        <dbReference type="SAM" id="MobiDB-lite"/>
    </source>
</evidence>
<feature type="domain" description="BRCT" evidence="3">
    <location>
        <begin position="370"/>
        <end position="462"/>
    </location>
</feature>
<dbReference type="SMART" id="SM00292">
    <property type="entry name" value="BRCT"/>
    <property type="match status" value="6"/>
</dbReference>
<dbReference type="Pfam" id="PF12738">
    <property type="entry name" value="PTCB-BRCT"/>
    <property type="match status" value="2"/>
</dbReference>
<feature type="region of interest" description="Disordered" evidence="2">
    <location>
        <begin position="987"/>
        <end position="1010"/>
    </location>
</feature>
<keyword evidence="1" id="KW-0677">Repeat</keyword>
<feature type="region of interest" description="Disordered" evidence="2">
    <location>
        <begin position="780"/>
        <end position="804"/>
    </location>
</feature>
<reference evidence="5" key="1">
    <citation type="submission" date="2025-08" db="UniProtKB">
        <authorList>
            <consortium name="RefSeq"/>
        </authorList>
    </citation>
    <scope>IDENTIFICATION</scope>
    <source>
        <tissue evidence="5">Thorax and Abdomen</tissue>
    </source>
</reference>
<evidence type="ECO:0000259" key="3">
    <source>
        <dbReference type="PROSITE" id="PS50172"/>
    </source>
</evidence>
<organism evidence="4 5">
    <name type="scientific">Neodiprion lecontei</name>
    <name type="common">Redheaded pine sawfly</name>
    <dbReference type="NCBI Taxonomy" id="441921"/>
    <lineage>
        <taxon>Eukaryota</taxon>
        <taxon>Metazoa</taxon>
        <taxon>Ecdysozoa</taxon>
        <taxon>Arthropoda</taxon>
        <taxon>Hexapoda</taxon>
        <taxon>Insecta</taxon>
        <taxon>Pterygota</taxon>
        <taxon>Neoptera</taxon>
        <taxon>Endopterygota</taxon>
        <taxon>Hymenoptera</taxon>
        <taxon>Tenthredinoidea</taxon>
        <taxon>Diprionidae</taxon>
        <taxon>Diprioninae</taxon>
        <taxon>Neodiprion</taxon>
    </lineage>
</organism>
<dbReference type="Pfam" id="PF21298">
    <property type="entry name" value="TopBP1_BRCT0"/>
    <property type="match status" value="1"/>
</dbReference>
<sequence length="1298" mass="145060">MKYRMTSEGSQVDSDLNIYFVITRDQKDENDCSSDMWHAFNSCDEHELSPKWIKENLCDNLAPGKKDVFVLEEFEGSTFAHLKKFKCSRIVGPRCLLSCFMTGEPIPEGTSPVFTTAMRGLVVSVSGLTSEAKENIGRKVEYMGGVYSRQLRNSVTHLIANFVMSEKYEKAVEQKIPVMTENWVTAVWEASLVENIRATSSRFDEYKCPVFMNLVVTSTNLSKRKKEIKQLITDNGGIFMGALDGAKVKIVVAPEDSVLSEKLKYALQNNIACVTPQWVHHSVKHGYALPFSDYLVKTTKKCSTPEKSNVNATLNFSTISTIPGDSNQNGFVNETMMTTMSSTIQERSPLENRAAYVEVLARLNIHQAKMAGSFLDGCNIYLTGFPLDHREKLNRILNVGSATRLDDISDAVTHVIVGEPGKALPEIKSMKSMGLSPYFLTIDWLEESMKIKSTAAEEDFKYELSEDVSHEKKMEPPSPLSKKNLQLLQKPRKPPVPVFNIDKEMNQVKEPEEPDLIQEYLRSNASSVANKSLKELVQQQNESTLKSDKNSDAKTVTNGNCHTGEPHVSELSDDSTIPITQPSETNVRILEGLTFILTGFEDQEETELSSSITTLGGKVVPNSYKGIPDYGVVPLFGAPLKHTVNEIVTDLFIEDCIDLEAVVEIKYYYKPISLSKDVTPLTNCVIAMSSYTGKERTFLSNVAEALGARYQDTFARKTYLNRNTYGCTHLVCPTPEGSKYNAAVKWKLPAVTADWLLACLAQERWVDETPYLVGETIIADDRPEDPKTGTPNQIDPVIGEMGPPSNPNIRQIITPKRNLPSLQSSCSSEMTPINKRLSLGDYKTPPSPFHVSTPDTPYGQCFKPNPSPATRKRWLKWAEDLPDMFVPEPPLKRRRPSTPLSELKKQLWEELKKPFVRQEDQNPAADQDEAANVSEDVPDPVEGNHASNSPLSTNTPIKKVLAFDDENSPTKTDQINLQLAQLDQVLQASTPESRPSSSSDSAKQPIYDSEPVDHITKCPVKDSQPDTVGWEAPVHTVLRRKSTIPEDVEHEDVENAPDTTVLTDVGKEIRSKPKFMLSGIKDRGDYEKVIVELGGDFSKEPNYDMSATHLLCMKPARNEKLLASIAAGKWVLHCYYLRDSEEAGMFLDEEKYEWGNPKSENIIPNPTTDTESQIAAAAHRWRLKLTTNPGGAFRDMVALLIGPKERCQQFQRLICAGGGTVVEARPPYNTSPKSKKVTHCFIQVKQIDQPVDWAMMASKGILCFLPQYLSDHLTAEKQLNPKDCVLPEFRKYLSLLPK</sequence>
<feature type="compositionally biased region" description="Low complexity" evidence="2">
    <location>
        <begin position="987"/>
        <end position="1001"/>
    </location>
</feature>
<proteinExistence type="predicted"/>
<dbReference type="Proteomes" id="UP000829291">
    <property type="component" value="Chromosome 5"/>
</dbReference>
<feature type="compositionally biased region" description="Polar residues" evidence="2">
    <location>
        <begin position="945"/>
        <end position="954"/>
    </location>
</feature>